<evidence type="ECO:0000313" key="1">
    <source>
        <dbReference type="EMBL" id="JAS99835.1"/>
    </source>
</evidence>
<dbReference type="AlphaFoldDB" id="A0A1B6JKY8"/>
<accession>A0A1B6JKY8</accession>
<name>A0A1B6JKY8_9HEMI</name>
<organism evidence="1">
    <name type="scientific">Homalodisca liturata</name>
    <dbReference type="NCBI Taxonomy" id="320908"/>
    <lineage>
        <taxon>Eukaryota</taxon>
        <taxon>Metazoa</taxon>
        <taxon>Ecdysozoa</taxon>
        <taxon>Arthropoda</taxon>
        <taxon>Hexapoda</taxon>
        <taxon>Insecta</taxon>
        <taxon>Pterygota</taxon>
        <taxon>Neoptera</taxon>
        <taxon>Paraneoptera</taxon>
        <taxon>Hemiptera</taxon>
        <taxon>Auchenorrhyncha</taxon>
        <taxon>Membracoidea</taxon>
        <taxon>Cicadellidae</taxon>
        <taxon>Cicadellinae</taxon>
        <taxon>Proconiini</taxon>
        <taxon>Homalodisca</taxon>
    </lineage>
</organism>
<reference evidence="1" key="1">
    <citation type="submission" date="2015-11" db="EMBL/GenBank/DDBJ databases">
        <title>De novo transcriptome assembly of four potential Pierce s Disease insect vectors from Arizona vineyards.</title>
        <authorList>
            <person name="Tassone E.E."/>
        </authorList>
    </citation>
    <scope>NUCLEOTIDE SEQUENCE</scope>
</reference>
<dbReference type="EMBL" id="GECU01007871">
    <property type="protein sequence ID" value="JAS99835.1"/>
    <property type="molecule type" value="Transcribed_RNA"/>
</dbReference>
<protein>
    <submittedName>
        <fullName evidence="1">Uncharacterized protein</fullName>
    </submittedName>
</protein>
<proteinExistence type="predicted"/>
<feature type="non-terminal residue" evidence="1">
    <location>
        <position position="1"/>
    </location>
</feature>
<gene>
    <name evidence="1" type="ORF">g.52345</name>
</gene>
<sequence>LFESQGINLVQMINSNMMLIVQGLSVQVYCFKSILDESWELKHIFFLDGTESVSSSEAVSLMSVRSKYSFIHDAPIVLGSMFIGYTSEDPNVLHIWNVQEGKKLRTVECKITSAPYNKIWAIVKSEKPSLDIVVIVRNCFNSKDTFHIYIYSLKHLDFLPFHETHDIPDYFTRHMKCVLQGRFLAVTVNGPLFIYNYLTSQLVHTISTTTNCDVLAVNNHILFTEQRMFYKIFNTNTLELENITVTNNTEVPTIYDFGEILFGKFFYTLDRPRNEQVWVMGDNLMSEKVTWLGCLKYDKHSKINKSNTKLIVVPSFHEDYFIYENFW</sequence>
<dbReference type="SUPFAM" id="SSF69322">
    <property type="entry name" value="Tricorn protease domain 2"/>
    <property type="match status" value="1"/>
</dbReference>